<dbReference type="Gramene" id="ABO98060">
    <property type="protein sequence ID" value="ABO98060"/>
    <property type="gene ID" value="OSTLU_93238"/>
</dbReference>
<dbReference type="CDD" id="cd00170">
    <property type="entry name" value="SEC14"/>
    <property type="match status" value="1"/>
</dbReference>
<dbReference type="Pfam" id="PF00650">
    <property type="entry name" value="CRAL_TRIO"/>
    <property type="match status" value="1"/>
</dbReference>
<dbReference type="PROSITE" id="PS50191">
    <property type="entry name" value="CRAL_TRIO"/>
    <property type="match status" value="1"/>
</dbReference>
<name>A4S2K5_OSTLU</name>
<protein>
    <recommendedName>
        <fullName evidence="4">CRAL-TRIO domain-containing protein</fullName>
    </recommendedName>
</protein>
<feature type="domain" description="CRAL-TRIO" evidence="4">
    <location>
        <begin position="46"/>
        <end position="230"/>
    </location>
</feature>
<dbReference type="AlphaFoldDB" id="A4S2K5"/>
<dbReference type="PANTHER" id="PTHR45657:SF1">
    <property type="entry name" value="CRAL-TRIO DOMAIN-CONTAINING PROTEIN YKL091C-RELATED"/>
    <property type="match status" value="1"/>
</dbReference>
<evidence type="ECO:0000313" key="5">
    <source>
        <dbReference type="EMBL" id="ABO98060.1"/>
    </source>
</evidence>
<dbReference type="HOGENOM" id="CLU_065919_0_0_1"/>
<dbReference type="Gene3D" id="3.40.525.10">
    <property type="entry name" value="CRAL-TRIO lipid binding domain"/>
    <property type="match status" value="1"/>
</dbReference>
<keyword evidence="6" id="KW-1185">Reference proteome</keyword>
<gene>
    <name evidence="5" type="ORF">OSTLU_93238</name>
</gene>
<dbReference type="Proteomes" id="UP000001568">
    <property type="component" value="Chromosome 9"/>
</dbReference>
<reference evidence="5 6" key="1">
    <citation type="journal article" date="2007" name="Proc. Natl. Acad. Sci. U.S.A.">
        <title>The tiny eukaryote Ostreococcus provides genomic insights into the paradox of plankton speciation.</title>
        <authorList>
            <person name="Palenik B."/>
            <person name="Grimwood J."/>
            <person name="Aerts A."/>
            <person name="Rouze P."/>
            <person name="Salamov A."/>
            <person name="Putnam N."/>
            <person name="Dupont C."/>
            <person name="Jorgensen R."/>
            <person name="Derelle E."/>
            <person name="Rombauts S."/>
            <person name="Zhou K."/>
            <person name="Otillar R."/>
            <person name="Merchant S.S."/>
            <person name="Podell S."/>
            <person name="Gaasterland T."/>
            <person name="Napoli C."/>
            <person name="Gendler K."/>
            <person name="Manuell A."/>
            <person name="Tai V."/>
            <person name="Vallon O."/>
            <person name="Piganeau G."/>
            <person name="Jancek S."/>
            <person name="Heijde M."/>
            <person name="Jabbari K."/>
            <person name="Bowler C."/>
            <person name="Lohr M."/>
            <person name="Robbens S."/>
            <person name="Werner G."/>
            <person name="Dubchak I."/>
            <person name="Pazour G.J."/>
            <person name="Ren Q."/>
            <person name="Paulsen I."/>
            <person name="Delwiche C."/>
            <person name="Schmutz J."/>
            <person name="Rokhsar D."/>
            <person name="Van de Peer Y."/>
            <person name="Moreau H."/>
            <person name="Grigoriev I.V."/>
        </authorList>
    </citation>
    <scope>NUCLEOTIDE SEQUENCE [LARGE SCALE GENOMIC DNA]</scope>
    <source>
        <strain evidence="5 6">CCE9901</strain>
    </source>
</reference>
<dbReference type="RefSeq" id="XP_001419767.1">
    <property type="nucleotide sequence ID" value="XM_001419730.1"/>
</dbReference>
<dbReference type="OMA" id="ECACENC"/>
<organism evidence="5 6">
    <name type="scientific">Ostreococcus lucimarinus (strain CCE9901)</name>
    <dbReference type="NCBI Taxonomy" id="436017"/>
    <lineage>
        <taxon>Eukaryota</taxon>
        <taxon>Viridiplantae</taxon>
        <taxon>Chlorophyta</taxon>
        <taxon>Mamiellophyceae</taxon>
        <taxon>Mamiellales</taxon>
        <taxon>Bathycoccaceae</taxon>
        <taxon>Ostreococcus</taxon>
    </lineage>
</organism>
<feature type="non-terminal residue" evidence="5">
    <location>
        <position position="1"/>
    </location>
</feature>
<dbReference type="GO" id="GO:0005886">
    <property type="term" value="C:plasma membrane"/>
    <property type="evidence" value="ECO:0007669"/>
    <property type="project" value="UniProtKB-SubCell"/>
</dbReference>
<dbReference type="SUPFAM" id="SSF52087">
    <property type="entry name" value="CRAL/TRIO domain"/>
    <property type="match status" value="1"/>
</dbReference>
<evidence type="ECO:0000313" key="6">
    <source>
        <dbReference type="Proteomes" id="UP000001568"/>
    </source>
</evidence>
<sequence length="254" mass="29645">VDVDGIPDRILRSTDDPERRVEKARLFAEWRERFDIDFILRTPKPYFKIIKRYYPHAFHMTGKGQNACSIQIEKPGQFGHLLDAVRREAEEIGRPDDDPVHAVVEHVSFVMTFLFEHIDTRPWPRGKTIRIVDMSRLGMNDIGFEVFDFLRVMSQVSKRAFVERIHKIYIVHPPASFAFIFNTCKPLISERTLKQIVVCSTLDEFTSKVKREADLSSVPREYGGSCECADCWRDCDRERRLRELARELNANGAR</sequence>
<dbReference type="PANTHER" id="PTHR45657">
    <property type="entry name" value="CRAL-TRIO DOMAIN-CONTAINING PROTEIN YKL091C-RELATED"/>
    <property type="match status" value="1"/>
</dbReference>
<dbReference type="InterPro" id="IPR036865">
    <property type="entry name" value="CRAL-TRIO_dom_sf"/>
</dbReference>
<evidence type="ECO:0000256" key="3">
    <source>
        <dbReference type="ARBA" id="ARBA00038020"/>
    </source>
</evidence>
<dbReference type="EMBL" id="CP000589">
    <property type="protein sequence ID" value="ABO98060.1"/>
    <property type="molecule type" value="Genomic_DNA"/>
</dbReference>
<dbReference type="OrthoDB" id="1434354at2759"/>
<comment type="similarity">
    <text evidence="3">Belongs to the SFH family.</text>
</comment>
<dbReference type="SMART" id="SM00516">
    <property type="entry name" value="SEC14"/>
    <property type="match status" value="1"/>
</dbReference>
<accession>A4S2K5</accession>
<dbReference type="InterPro" id="IPR001251">
    <property type="entry name" value="CRAL-TRIO_dom"/>
</dbReference>
<dbReference type="GO" id="GO:0000139">
    <property type="term" value="C:Golgi membrane"/>
    <property type="evidence" value="ECO:0007669"/>
    <property type="project" value="UniProtKB-SubCell"/>
</dbReference>
<dbReference type="KEGG" id="olu:OSTLU_93238"/>
<dbReference type="GeneID" id="5003603"/>
<evidence type="ECO:0000256" key="1">
    <source>
        <dbReference type="ARBA" id="ARBA00004202"/>
    </source>
</evidence>
<comment type="subcellular location">
    <subcellularLocation>
        <location evidence="1">Cell membrane</location>
        <topology evidence="1">Peripheral membrane protein</topology>
    </subcellularLocation>
    <subcellularLocation>
        <location evidence="2">Golgi apparatus membrane</location>
        <topology evidence="2">Peripheral membrane protein</topology>
    </subcellularLocation>
</comment>
<evidence type="ECO:0000256" key="2">
    <source>
        <dbReference type="ARBA" id="ARBA00004395"/>
    </source>
</evidence>
<dbReference type="eggNOG" id="KOG1471">
    <property type="taxonomic scope" value="Eukaryota"/>
</dbReference>
<evidence type="ECO:0000259" key="4">
    <source>
        <dbReference type="PROSITE" id="PS50191"/>
    </source>
</evidence>
<dbReference type="InterPro" id="IPR051026">
    <property type="entry name" value="PI/PC_transfer"/>
</dbReference>
<proteinExistence type="inferred from homology"/>